<evidence type="ECO:0000313" key="1">
    <source>
        <dbReference type="EMBL" id="PZN81821.1"/>
    </source>
</evidence>
<dbReference type="EMBL" id="QJPH01000252">
    <property type="protein sequence ID" value="PZN81821.1"/>
    <property type="molecule type" value="Genomic_DNA"/>
</dbReference>
<dbReference type="AlphaFoldDB" id="A0A2W4RCN4"/>
<organism evidence="1 2">
    <name type="scientific">Candidatus Methylumidiphilus alinenensis</name>
    <dbReference type="NCBI Taxonomy" id="2202197"/>
    <lineage>
        <taxon>Bacteria</taxon>
        <taxon>Pseudomonadati</taxon>
        <taxon>Pseudomonadota</taxon>
        <taxon>Gammaproteobacteria</taxon>
        <taxon>Methylococcales</taxon>
        <taxon>Candidatus Methylumidiphilus</taxon>
    </lineage>
</organism>
<dbReference type="Proteomes" id="UP000249396">
    <property type="component" value="Unassembled WGS sequence"/>
</dbReference>
<evidence type="ECO:0000313" key="2">
    <source>
        <dbReference type="Proteomes" id="UP000249396"/>
    </source>
</evidence>
<name>A0A2W4RCN4_9GAMM</name>
<sequence>MGNTHREHLKGYFKLYCAPTESHFAELINGMLNFEDDGIFKSTDGLSIKAVGNPQNLLNFYDNTGSQNPAWKLQLKPTAVQPAATVKPGFSISDGQGPVGSRLFINKTNGYIGIGTGSPKGKLDIADVLYFDLDQSGNKSINFANADGKYGEPAKITYHGVGGTSHLSLVGAGTTGKTISFFDHVNVHGNLAVTKQASIEGGLRVTGSADIQEVLYIGHNGQQTISFVEDGQGIKEAISYKEGKTDYALNLYGAESAKGNTKEIRLYDNVEVSGRLAVKGEVIRKLTVVTRTKDKIEIEKPQASQVVSNRSITFHKSHCDTVIRVIYFDNMEMNGQSYFGPREIRLILFVDGKESPKIIKKWHSNMLKGFSTPVFMYGYLEGMNEIKDYTIKLKMEIPKGYHIIDSVSFGLDSAQWTMEVQEVLLPKT</sequence>
<comment type="caution">
    <text evidence="1">The sequence shown here is derived from an EMBL/GenBank/DDBJ whole genome shotgun (WGS) entry which is preliminary data.</text>
</comment>
<proteinExistence type="predicted"/>
<gene>
    <name evidence="1" type="ORF">DM484_07525</name>
</gene>
<accession>A0A2W4RCN4</accession>
<protein>
    <submittedName>
        <fullName evidence="1">Uncharacterized protein</fullName>
    </submittedName>
</protein>
<reference evidence="1 2" key="1">
    <citation type="journal article" date="2018" name="Aquat. Microb. Ecol.">
        <title>Gammaproteobacterial methanotrophs dominate.</title>
        <authorList>
            <person name="Rissanen A.J."/>
            <person name="Saarenheimo J."/>
            <person name="Tiirola M."/>
            <person name="Peura S."/>
            <person name="Aalto S.L."/>
            <person name="Karvinen A."/>
            <person name="Nykanen H."/>
        </authorList>
    </citation>
    <scope>NUCLEOTIDE SEQUENCE [LARGE SCALE GENOMIC DNA]</scope>
    <source>
        <strain evidence="1">AMbin10</strain>
    </source>
</reference>